<dbReference type="InterPro" id="IPR029375">
    <property type="entry name" value="CFAP141"/>
</dbReference>
<evidence type="ECO:0000313" key="2">
    <source>
        <dbReference type="RefSeq" id="XP_008694842.2"/>
    </source>
</evidence>
<dbReference type="OrthoDB" id="9737507at2759"/>
<protein>
    <submittedName>
        <fullName evidence="2">Uncharacterized protein C1orf189 homolog isoform X1</fullName>
    </submittedName>
</protein>
<keyword evidence="1" id="KW-1185">Reference proteome</keyword>
<organism evidence="1 2">
    <name type="scientific">Ursus maritimus</name>
    <name type="common">Polar bear</name>
    <name type="synonym">Thalarctos maritimus</name>
    <dbReference type="NCBI Taxonomy" id="29073"/>
    <lineage>
        <taxon>Eukaryota</taxon>
        <taxon>Metazoa</taxon>
        <taxon>Chordata</taxon>
        <taxon>Craniata</taxon>
        <taxon>Vertebrata</taxon>
        <taxon>Euteleostomi</taxon>
        <taxon>Mammalia</taxon>
        <taxon>Eutheria</taxon>
        <taxon>Laurasiatheria</taxon>
        <taxon>Carnivora</taxon>
        <taxon>Caniformia</taxon>
        <taxon>Ursidae</taxon>
        <taxon>Ursus</taxon>
    </lineage>
</organism>
<proteinExistence type="predicted"/>
<dbReference type="AlphaFoldDB" id="A0A384CJ55"/>
<evidence type="ECO:0000313" key="1">
    <source>
        <dbReference type="Proteomes" id="UP000261680"/>
    </source>
</evidence>
<dbReference type="CTD" id="388701"/>
<gene>
    <name evidence="2" type="primary">CUNH1orf189</name>
</gene>
<dbReference type="PANTHER" id="PTHR35818:SF1">
    <property type="entry name" value="CILIA- AND FLAGELLA-ASSOCIATED PROTEIN 141"/>
    <property type="match status" value="1"/>
</dbReference>
<dbReference type="KEGG" id="umr:103668404"/>
<name>A0A384CJ55_URSMA</name>
<dbReference type="RefSeq" id="XP_008694842.2">
    <property type="nucleotide sequence ID" value="XM_008696620.2"/>
</dbReference>
<sequence>MGKVLGMGCWTSRQTSNLLFLQSFQRVLGFKKMVDRWRNSHARCLWQMTLSQRRNRYATLRMQDTMGQELALANKQLLMVRSSKGDLKPHPLLPCAHWIPKVLVAASTHPPYLHLHYPRAVTFFIKWLFAFMQAAHAQVPECGLVLAPPISLSGTCLLEPLSPRSPSCWHVIILASQVPSRALGSWCSQQLFAECGTSPPVVQPLCHRLALCHS</sequence>
<dbReference type="Pfam" id="PF15104">
    <property type="entry name" value="CFAP141"/>
    <property type="match status" value="1"/>
</dbReference>
<dbReference type="GeneID" id="103668404"/>
<accession>A0A384CJ55</accession>
<dbReference type="PANTHER" id="PTHR35818">
    <property type="entry name" value="C1ORF189"/>
    <property type="match status" value="1"/>
</dbReference>
<reference evidence="2" key="1">
    <citation type="submission" date="2025-08" db="UniProtKB">
        <authorList>
            <consortium name="RefSeq"/>
        </authorList>
    </citation>
    <scope>IDENTIFICATION</scope>
    <source>
        <tissue evidence="2">Whole blood</tissue>
    </source>
</reference>
<dbReference type="Proteomes" id="UP000261680">
    <property type="component" value="Unplaced"/>
</dbReference>